<feature type="non-terminal residue" evidence="1">
    <location>
        <position position="22"/>
    </location>
</feature>
<name>A0A7J8XIY0_GOSAI</name>
<gene>
    <name evidence="1" type="ORF">Goari_014806</name>
</gene>
<keyword evidence="2" id="KW-1185">Reference proteome</keyword>
<proteinExistence type="predicted"/>
<dbReference type="EMBL" id="JABFAA010000007">
    <property type="protein sequence ID" value="MBA0687255.1"/>
    <property type="molecule type" value="Genomic_DNA"/>
</dbReference>
<feature type="non-terminal residue" evidence="1">
    <location>
        <position position="1"/>
    </location>
</feature>
<accession>A0A7J8XIY0</accession>
<dbReference type="AlphaFoldDB" id="A0A7J8XIY0"/>
<dbReference type="Proteomes" id="UP000593577">
    <property type="component" value="Unassembled WGS sequence"/>
</dbReference>
<evidence type="ECO:0000313" key="1">
    <source>
        <dbReference type="EMBL" id="MBA0687255.1"/>
    </source>
</evidence>
<organism evidence="1 2">
    <name type="scientific">Gossypium aridum</name>
    <name type="common">American cotton</name>
    <name type="synonym">Erioxylum aridum</name>
    <dbReference type="NCBI Taxonomy" id="34290"/>
    <lineage>
        <taxon>Eukaryota</taxon>
        <taxon>Viridiplantae</taxon>
        <taxon>Streptophyta</taxon>
        <taxon>Embryophyta</taxon>
        <taxon>Tracheophyta</taxon>
        <taxon>Spermatophyta</taxon>
        <taxon>Magnoliopsida</taxon>
        <taxon>eudicotyledons</taxon>
        <taxon>Gunneridae</taxon>
        <taxon>Pentapetalae</taxon>
        <taxon>rosids</taxon>
        <taxon>malvids</taxon>
        <taxon>Malvales</taxon>
        <taxon>Malvaceae</taxon>
        <taxon>Malvoideae</taxon>
        <taxon>Gossypium</taxon>
    </lineage>
</organism>
<evidence type="ECO:0000313" key="2">
    <source>
        <dbReference type="Proteomes" id="UP000593577"/>
    </source>
</evidence>
<reference evidence="1 2" key="1">
    <citation type="journal article" date="2019" name="Genome Biol. Evol.">
        <title>Insights into the evolution of the New World diploid cottons (Gossypium, subgenus Houzingenia) based on genome sequencing.</title>
        <authorList>
            <person name="Grover C.E."/>
            <person name="Arick M.A. 2nd"/>
            <person name="Thrash A."/>
            <person name="Conover J.L."/>
            <person name="Sanders W.S."/>
            <person name="Peterson D.G."/>
            <person name="Frelichowski J.E."/>
            <person name="Scheffler J.A."/>
            <person name="Scheffler B.E."/>
            <person name="Wendel J.F."/>
        </authorList>
    </citation>
    <scope>NUCLEOTIDE SEQUENCE [LARGE SCALE GENOMIC DNA]</scope>
    <source>
        <strain evidence="1">185</strain>
        <tissue evidence="1">Leaf</tissue>
    </source>
</reference>
<comment type="caution">
    <text evidence="1">The sequence shown here is derived from an EMBL/GenBank/DDBJ whole genome shotgun (WGS) entry which is preliminary data.</text>
</comment>
<protein>
    <submittedName>
        <fullName evidence="1">Uncharacterized protein</fullName>
    </submittedName>
</protein>
<sequence>AILFIAPNICTSRESNPGLYRG</sequence>